<dbReference type="EMBL" id="LFZN01000024">
    <property type="protein sequence ID" value="KXT04025.1"/>
    <property type="molecule type" value="Genomic_DNA"/>
</dbReference>
<name>A0A139HNG2_9PEZI</name>
<dbReference type="InterPro" id="IPR007400">
    <property type="entry name" value="PrpF-like"/>
</dbReference>
<evidence type="ECO:0000256" key="1">
    <source>
        <dbReference type="ARBA" id="ARBA00007673"/>
    </source>
</evidence>
<keyword evidence="2" id="KW-0413">Isomerase</keyword>
<reference evidence="3 4" key="1">
    <citation type="submission" date="2015-07" db="EMBL/GenBank/DDBJ databases">
        <title>Comparative genomics of the Sigatoka disease complex on banana suggests a link between parallel evolutionary changes in Pseudocercospora fijiensis and Pseudocercospora eumusae and increased virulence on the banana host.</title>
        <authorList>
            <person name="Chang T.-C."/>
            <person name="Salvucci A."/>
            <person name="Crous P.W."/>
            <person name="Stergiopoulos I."/>
        </authorList>
    </citation>
    <scope>NUCLEOTIDE SEQUENCE [LARGE SCALE GENOMIC DNA]</scope>
    <source>
        <strain evidence="3 4">CBS 114824</strain>
    </source>
</reference>
<dbReference type="AlphaFoldDB" id="A0A139HNG2"/>
<organism evidence="3 4">
    <name type="scientific">Pseudocercospora eumusae</name>
    <dbReference type="NCBI Taxonomy" id="321146"/>
    <lineage>
        <taxon>Eukaryota</taxon>
        <taxon>Fungi</taxon>
        <taxon>Dikarya</taxon>
        <taxon>Ascomycota</taxon>
        <taxon>Pezizomycotina</taxon>
        <taxon>Dothideomycetes</taxon>
        <taxon>Dothideomycetidae</taxon>
        <taxon>Mycosphaerellales</taxon>
        <taxon>Mycosphaerellaceae</taxon>
        <taxon>Pseudocercospora</taxon>
    </lineage>
</organism>
<evidence type="ECO:0008006" key="5">
    <source>
        <dbReference type="Google" id="ProtNLM"/>
    </source>
</evidence>
<dbReference type="PANTHER" id="PTHR43709:SF2">
    <property type="entry name" value="DUF453 DOMAIN PROTEIN (AFU_ORTHOLOGUE AFUA_6G00360)"/>
    <property type="match status" value="1"/>
</dbReference>
<dbReference type="Pfam" id="PF04303">
    <property type="entry name" value="PrpF"/>
    <property type="match status" value="1"/>
</dbReference>
<accession>A0A139HNG2</accession>
<comment type="similarity">
    <text evidence="1">Belongs to the PrpF family.</text>
</comment>
<dbReference type="GO" id="GO:0016853">
    <property type="term" value="F:isomerase activity"/>
    <property type="evidence" value="ECO:0007669"/>
    <property type="project" value="UniProtKB-KW"/>
</dbReference>
<dbReference type="PANTHER" id="PTHR43709">
    <property type="entry name" value="ACONITATE ISOMERASE-RELATED"/>
    <property type="match status" value="1"/>
</dbReference>
<gene>
    <name evidence="3" type="ORF">AC578_4963</name>
</gene>
<dbReference type="OrthoDB" id="10267539at2759"/>
<proteinExistence type="inferred from homology"/>
<dbReference type="Gene3D" id="3.10.310.10">
    <property type="entry name" value="Diaminopimelate Epimerase, Chain A, domain 1"/>
    <property type="match status" value="2"/>
</dbReference>
<evidence type="ECO:0000313" key="4">
    <source>
        <dbReference type="Proteomes" id="UP000070133"/>
    </source>
</evidence>
<dbReference type="STRING" id="321146.A0A139HNG2"/>
<sequence length="431" mass="45865">MIRQLQRALGELPRPIAAHRSRISVSQQRSLYRGSTAYATDTSFRIPGMTIKSFPACFVRGGTSNGLIIHRKDLPKDVEDWQPILSAAMGSPDGYGRQLDGMGSGVSSTSKVCVVEKSSRVDADLDFTFVQVGIKDGSLDLAGNCGNMSSAIGPFGFSEGLLHNVYENGEAEEHKEVTTRIFNTNTGKLINATFSVTRDGVYDPFGDYSIDGVPGAGSRITLAFLDPSGAKTGTALPTGNAVDNVKLPDGTSVRASLVDVANPGIFVLAEDIGVPGDVKPATLEGNIEIMSRLEHIRQEGARMMGMEPAQTVPKIVLVSRPTSVDIDKGVHIVCRALSMQQPHKAVPLTLALNLGAACRPSCLALKGQSIWTLPADVAVGDPNERESLTIAHASGKVEVGSVFEGGKIKSAQLHRTARIMMKGDVFYTAKM</sequence>
<evidence type="ECO:0000313" key="3">
    <source>
        <dbReference type="EMBL" id="KXT04025.1"/>
    </source>
</evidence>
<dbReference type="Proteomes" id="UP000070133">
    <property type="component" value="Unassembled WGS sequence"/>
</dbReference>
<comment type="caution">
    <text evidence="3">The sequence shown here is derived from an EMBL/GenBank/DDBJ whole genome shotgun (WGS) entry which is preliminary data.</text>
</comment>
<evidence type="ECO:0000256" key="2">
    <source>
        <dbReference type="ARBA" id="ARBA00023235"/>
    </source>
</evidence>
<dbReference type="SUPFAM" id="SSF54506">
    <property type="entry name" value="Diaminopimelate epimerase-like"/>
    <property type="match status" value="2"/>
</dbReference>
<keyword evidence="4" id="KW-1185">Reference proteome</keyword>
<protein>
    <recommendedName>
        <fullName evidence="5">DUF453-domain-containing protein</fullName>
    </recommendedName>
</protein>